<evidence type="ECO:0000256" key="1">
    <source>
        <dbReference type="SAM" id="MobiDB-lite"/>
    </source>
</evidence>
<sequence>MRGSEKSDELFRDDCGHRFHRVRLGSLDQGEEVAMNQESGGRIGVLFRELKLIAQMGSDRVFIELFSGMRGLEKFGELLRDDCGARISLGQATKLGPGRRGSDDPGEWREDKGSFWGNKAKHRTGV</sequence>
<gene>
    <name evidence="2" type="ORF">NDU88_004019</name>
</gene>
<evidence type="ECO:0000313" key="2">
    <source>
        <dbReference type="EMBL" id="KAJ1216417.1"/>
    </source>
</evidence>
<name>A0AAV7WTW5_PLEWA</name>
<feature type="region of interest" description="Disordered" evidence="1">
    <location>
        <begin position="91"/>
        <end position="126"/>
    </location>
</feature>
<dbReference type="AlphaFoldDB" id="A0AAV7WTW5"/>
<protein>
    <recommendedName>
        <fullName evidence="4">Resolvase/invertase-type recombinase catalytic domain-containing protein</fullName>
    </recommendedName>
</protein>
<feature type="compositionally biased region" description="Basic and acidic residues" evidence="1">
    <location>
        <begin position="100"/>
        <end position="113"/>
    </location>
</feature>
<keyword evidence="3" id="KW-1185">Reference proteome</keyword>
<dbReference type="Proteomes" id="UP001066276">
    <property type="component" value="Chromosome 1_1"/>
</dbReference>
<dbReference type="EMBL" id="JANPWB010000001">
    <property type="protein sequence ID" value="KAJ1216417.1"/>
    <property type="molecule type" value="Genomic_DNA"/>
</dbReference>
<proteinExistence type="predicted"/>
<accession>A0AAV7WTW5</accession>
<comment type="caution">
    <text evidence="2">The sequence shown here is derived from an EMBL/GenBank/DDBJ whole genome shotgun (WGS) entry which is preliminary data.</text>
</comment>
<evidence type="ECO:0008006" key="4">
    <source>
        <dbReference type="Google" id="ProtNLM"/>
    </source>
</evidence>
<evidence type="ECO:0000313" key="3">
    <source>
        <dbReference type="Proteomes" id="UP001066276"/>
    </source>
</evidence>
<reference evidence="2" key="1">
    <citation type="journal article" date="2022" name="bioRxiv">
        <title>Sequencing and chromosome-scale assembly of the giantPleurodeles waltlgenome.</title>
        <authorList>
            <person name="Brown T."/>
            <person name="Elewa A."/>
            <person name="Iarovenko S."/>
            <person name="Subramanian E."/>
            <person name="Araus A.J."/>
            <person name="Petzold A."/>
            <person name="Susuki M."/>
            <person name="Suzuki K.-i.T."/>
            <person name="Hayashi T."/>
            <person name="Toyoda A."/>
            <person name="Oliveira C."/>
            <person name="Osipova E."/>
            <person name="Leigh N.D."/>
            <person name="Simon A."/>
            <person name="Yun M.H."/>
        </authorList>
    </citation>
    <scope>NUCLEOTIDE SEQUENCE</scope>
    <source>
        <strain evidence="2">20211129_DDA</strain>
        <tissue evidence="2">Liver</tissue>
    </source>
</reference>
<organism evidence="2 3">
    <name type="scientific">Pleurodeles waltl</name>
    <name type="common">Iberian ribbed newt</name>
    <dbReference type="NCBI Taxonomy" id="8319"/>
    <lineage>
        <taxon>Eukaryota</taxon>
        <taxon>Metazoa</taxon>
        <taxon>Chordata</taxon>
        <taxon>Craniata</taxon>
        <taxon>Vertebrata</taxon>
        <taxon>Euteleostomi</taxon>
        <taxon>Amphibia</taxon>
        <taxon>Batrachia</taxon>
        <taxon>Caudata</taxon>
        <taxon>Salamandroidea</taxon>
        <taxon>Salamandridae</taxon>
        <taxon>Pleurodelinae</taxon>
        <taxon>Pleurodeles</taxon>
    </lineage>
</organism>